<keyword evidence="5 10" id="KW-0256">Endoplasmic reticulum</keyword>
<reference evidence="11 12" key="1">
    <citation type="submission" date="2017-04" db="EMBL/GenBank/DDBJ databases">
        <authorList>
            <person name="Afonso C.L."/>
            <person name="Miller P.J."/>
            <person name="Scott M.A."/>
            <person name="Spackman E."/>
            <person name="Goraichik I."/>
            <person name="Dimitrov K.M."/>
            <person name="Suarez D.L."/>
            <person name="Swayne D.E."/>
        </authorList>
    </citation>
    <scope>NUCLEOTIDE SEQUENCE [LARGE SCALE GENOMIC DNA]</scope>
</reference>
<evidence type="ECO:0000256" key="9">
    <source>
        <dbReference type="ARBA" id="ARBA00023136"/>
    </source>
</evidence>
<dbReference type="OrthoDB" id="2013972at2759"/>
<dbReference type="GO" id="GO:0003400">
    <property type="term" value="P:regulation of COPII vesicle coating"/>
    <property type="evidence" value="ECO:0007669"/>
    <property type="project" value="UniProtKB-UniRule"/>
</dbReference>
<dbReference type="GO" id="GO:0000139">
    <property type="term" value="C:Golgi membrane"/>
    <property type="evidence" value="ECO:0007669"/>
    <property type="project" value="UniProtKB-SubCell"/>
</dbReference>
<protein>
    <recommendedName>
        <fullName evidence="10">Guanine nucleotide-exchange factor SEC12</fullName>
    </recommendedName>
</protein>
<evidence type="ECO:0000256" key="6">
    <source>
        <dbReference type="ARBA" id="ARBA00022892"/>
    </source>
</evidence>
<dbReference type="EMBL" id="FXLY01000008">
    <property type="protein sequence ID" value="SMN21582.1"/>
    <property type="molecule type" value="Genomic_DNA"/>
</dbReference>
<keyword evidence="2 10" id="KW-0853">WD repeat</keyword>
<keyword evidence="8" id="KW-1133">Transmembrane helix</keyword>
<evidence type="ECO:0000313" key="11">
    <source>
        <dbReference type="EMBL" id="SMN21582.1"/>
    </source>
</evidence>
<name>A0A1X7R7J4_9SACH</name>
<dbReference type="InterPro" id="IPR015943">
    <property type="entry name" value="WD40/YVTN_repeat-like_dom_sf"/>
</dbReference>
<evidence type="ECO:0000256" key="4">
    <source>
        <dbReference type="ARBA" id="ARBA00022737"/>
    </source>
</evidence>
<dbReference type="PANTHER" id="PTHR23284">
    <property type="entry name" value="PROLACTIN REGULATORY ELEMENT BINDING PROTEIN"/>
    <property type="match status" value="1"/>
</dbReference>
<evidence type="ECO:0000256" key="5">
    <source>
        <dbReference type="ARBA" id="ARBA00022824"/>
    </source>
</evidence>
<evidence type="ECO:0000256" key="10">
    <source>
        <dbReference type="RuleBase" id="RU369019"/>
    </source>
</evidence>
<keyword evidence="12" id="KW-1185">Reference proteome</keyword>
<dbReference type="InterPro" id="IPR045260">
    <property type="entry name" value="Sec12-like"/>
</dbReference>
<comment type="function">
    <text evidence="10">Guanine nucleotide-exchange factor (GEF) required for the formation or budding of transport vesicles from the ER.</text>
</comment>
<dbReference type="AlphaFoldDB" id="A0A1X7R7J4"/>
<evidence type="ECO:0000256" key="2">
    <source>
        <dbReference type="ARBA" id="ARBA00022574"/>
    </source>
</evidence>
<comment type="subcellular location">
    <subcellularLocation>
        <location evidence="10">Endoplasmic reticulum membrane</location>
        <topology evidence="10">Single-pass type II membrane protein</topology>
    </subcellularLocation>
    <subcellularLocation>
        <location evidence="10">Golgi apparatus membrane</location>
        <topology evidence="10">Single-pass type II membrane protein</topology>
    </subcellularLocation>
</comment>
<dbReference type="Proteomes" id="UP000196158">
    <property type="component" value="Unassembled WGS sequence"/>
</dbReference>
<dbReference type="GO" id="GO:0015031">
    <property type="term" value="P:protein transport"/>
    <property type="evidence" value="ECO:0007669"/>
    <property type="project" value="UniProtKB-KW"/>
</dbReference>
<dbReference type="GO" id="GO:0005085">
    <property type="term" value="F:guanyl-nucleotide exchange factor activity"/>
    <property type="evidence" value="ECO:0007669"/>
    <property type="project" value="InterPro"/>
</dbReference>
<proteinExistence type="inferred from homology"/>
<dbReference type="GO" id="GO:0006888">
    <property type="term" value="P:endoplasmic reticulum to Golgi vesicle-mediated transport"/>
    <property type="evidence" value="ECO:0007669"/>
    <property type="project" value="UniProtKB-UniRule"/>
</dbReference>
<keyword evidence="4 10" id="KW-0677">Repeat</keyword>
<organism evidence="11 12">
    <name type="scientific">Maudiozyma saulgeensis</name>
    <dbReference type="NCBI Taxonomy" id="1789683"/>
    <lineage>
        <taxon>Eukaryota</taxon>
        <taxon>Fungi</taxon>
        <taxon>Dikarya</taxon>
        <taxon>Ascomycota</taxon>
        <taxon>Saccharomycotina</taxon>
        <taxon>Saccharomycetes</taxon>
        <taxon>Saccharomycetales</taxon>
        <taxon>Saccharomycetaceae</taxon>
        <taxon>Maudiozyma</taxon>
    </lineage>
</organism>
<dbReference type="GO" id="GO:0005789">
    <property type="term" value="C:endoplasmic reticulum membrane"/>
    <property type="evidence" value="ECO:0007669"/>
    <property type="project" value="UniProtKB-SubCell"/>
</dbReference>
<keyword evidence="6" id="KW-0931">ER-Golgi transport</keyword>
<keyword evidence="3" id="KW-0812">Transmembrane</keyword>
<keyword evidence="7 10" id="KW-0653">Protein transport</keyword>
<evidence type="ECO:0000256" key="3">
    <source>
        <dbReference type="ARBA" id="ARBA00022692"/>
    </source>
</evidence>
<dbReference type="SUPFAM" id="SSF69322">
    <property type="entry name" value="Tricorn protease domain 2"/>
    <property type="match status" value="1"/>
</dbReference>
<dbReference type="Gene3D" id="2.130.10.10">
    <property type="entry name" value="YVTN repeat-like/Quinoprotein amine dehydrogenase"/>
    <property type="match status" value="1"/>
</dbReference>
<dbReference type="STRING" id="1789683.A0A1X7R7J4"/>
<accession>A0A1X7R7J4</accession>
<dbReference type="InterPro" id="IPR001680">
    <property type="entry name" value="WD40_rpt"/>
</dbReference>
<evidence type="ECO:0000256" key="8">
    <source>
        <dbReference type="ARBA" id="ARBA00022989"/>
    </source>
</evidence>
<evidence type="ECO:0000256" key="1">
    <source>
        <dbReference type="ARBA" id="ARBA00022448"/>
    </source>
</evidence>
<dbReference type="PANTHER" id="PTHR23284:SF0">
    <property type="entry name" value="PROLACTIN REGULATORY ELEMENT-BINDING PROTEIN"/>
    <property type="match status" value="1"/>
</dbReference>
<keyword evidence="1 10" id="KW-0813">Transport</keyword>
<sequence>MKFNTCTLNVEYPVYGAQFLDNSTLLIAGGGGEGKNGIPNKLNTLTITETNTEDPKDHSLKLKSINEFELEAEDDSPTALDAHSGVVLVGCNENSNQIQNGKGNKHIRKFTYNNEDPKHELKFIEGIDFDKSKDPNEYTKLINISKDGTLAAIASSNEPTKLRIIHPDEMSEIFEIESSSEIKDLQFSPNGKLITYITKNSLEMISTVTGKCVARNVSFDSNLNLSKIRFIDNDRIVIAASFIKGTGIVLIAVDIKSGKATITKSKLLSKKFKGITSMDVDSKGQLGAISTNDNSLILIKLGSLQIGKLFKQVHDFAITKVAISPDSRYVASVSAANTVNVISVPRAYALSLSKSEIAYKTFTRFILIVLLAILFQHIVQNDLHSKFMQYVADLNERRSKNNSTQSNYFVQTTLVGKHTTVADTIPSGTLSQ</sequence>
<comment type="similarity">
    <text evidence="10">Belongs to the WD repeat SEC12 family.</text>
</comment>
<evidence type="ECO:0000313" key="12">
    <source>
        <dbReference type="Proteomes" id="UP000196158"/>
    </source>
</evidence>
<dbReference type="SMART" id="SM00320">
    <property type="entry name" value="WD40"/>
    <property type="match status" value="3"/>
</dbReference>
<dbReference type="Pfam" id="PF00400">
    <property type="entry name" value="WD40"/>
    <property type="match status" value="1"/>
</dbReference>
<keyword evidence="9" id="KW-0472">Membrane</keyword>
<gene>
    <name evidence="11" type="ORF">KASA_0K02563G</name>
</gene>
<evidence type="ECO:0000256" key="7">
    <source>
        <dbReference type="ARBA" id="ARBA00022927"/>
    </source>
</evidence>